<evidence type="ECO:0000256" key="2">
    <source>
        <dbReference type="ARBA" id="ARBA00012759"/>
    </source>
</evidence>
<dbReference type="GO" id="GO:0006508">
    <property type="term" value="P:proteolysis"/>
    <property type="evidence" value="ECO:0007669"/>
    <property type="project" value="UniProtKB-KW"/>
</dbReference>
<dbReference type="GO" id="GO:0016579">
    <property type="term" value="P:protein deubiquitination"/>
    <property type="evidence" value="ECO:0007669"/>
    <property type="project" value="InterPro"/>
</dbReference>
<dbReference type="EMBL" id="JAPXFL010000007">
    <property type="protein sequence ID" value="KAK9504255.1"/>
    <property type="molecule type" value="Genomic_DNA"/>
</dbReference>
<evidence type="ECO:0000313" key="8">
    <source>
        <dbReference type="EMBL" id="KAK9504255.1"/>
    </source>
</evidence>
<dbReference type="InterPro" id="IPR040053">
    <property type="entry name" value="JOSD1/2"/>
</dbReference>
<feature type="domain" description="Josephin" evidence="7">
    <location>
        <begin position="1"/>
        <end position="91"/>
    </location>
</feature>
<sequence>MAALQRKGCEAIWFDKRKSPECLQLNHIRGFILNVPSDYRLGFVLLPLRKRHWIAIRKIAGLYYNLDSKLDCTKCDWSGIRIKTLSSRAIR</sequence>
<comment type="caution">
    <text evidence="8">The sequence shown here is derived from an EMBL/GenBank/DDBJ whole genome shotgun (WGS) entry which is preliminary data.</text>
</comment>
<dbReference type="InterPro" id="IPR006155">
    <property type="entry name" value="Josephin"/>
</dbReference>
<reference evidence="8 9" key="1">
    <citation type="submission" date="2022-12" db="EMBL/GenBank/DDBJ databases">
        <title>Chromosome-level genome assembly of true bugs.</title>
        <authorList>
            <person name="Ma L."/>
            <person name="Li H."/>
        </authorList>
    </citation>
    <scope>NUCLEOTIDE SEQUENCE [LARGE SCALE GENOMIC DNA]</scope>
    <source>
        <strain evidence="8">Lab_2022b</strain>
    </source>
</reference>
<keyword evidence="4" id="KW-0833">Ubl conjugation pathway</keyword>
<name>A0AAW1D7C4_9HEMI</name>
<dbReference type="Gene3D" id="3.90.70.40">
    <property type="match status" value="1"/>
</dbReference>
<evidence type="ECO:0000256" key="3">
    <source>
        <dbReference type="ARBA" id="ARBA00022670"/>
    </source>
</evidence>
<dbReference type="PANTHER" id="PTHR13291">
    <property type="entry name" value="JOSEPHIN 1, 2"/>
    <property type="match status" value="1"/>
</dbReference>
<evidence type="ECO:0000313" key="9">
    <source>
        <dbReference type="Proteomes" id="UP001461498"/>
    </source>
</evidence>
<proteinExistence type="predicted"/>
<evidence type="ECO:0000259" key="7">
    <source>
        <dbReference type="PROSITE" id="PS50957"/>
    </source>
</evidence>
<keyword evidence="3" id="KW-0645">Protease</keyword>
<dbReference type="EC" id="3.4.19.12" evidence="2"/>
<accession>A0AAW1D7C4</accession>
<keyword evidence="9" id="KW-1185">Reference proteome</keyword>
<comment type="caution">
    <text evidence="6">Lacks conserved residue(s) required for the propagation of feature annotation.</text>
</comment>
<evidence type="ECO:0000256" key="1">
    <source>
        <dbReference type="ARBA" id="ARBA00000707"/>
    </source>
</evidence>
<dbReference type="Pfam" id="PF02099">
    <property type="entry name" value="Josephin"/>
    <property type="match status" value="1"/>
</dbReference>
<dbReference type="Proteomes" id="UP001461498">
    <property type="component" value="Unassembled WGS sequence"/>
</dbReference>
<evidence type="ECO:0000256" key="5">
    <source>
        <dbReference type="ARBA" id="ARBA00022801"/>
    </source>
</evidence>
<gene>
    <name evidence="8" type="ORF">O3M35_010630</name>
</gene>
<comment type="catalytic activity">
    <reaction evidence="1">
        <text>Thiol-dependent hydrolysis of ester, thioester, amide, peptide and isopeptide bonds formed by the C-terminal Gly of ubiquitin (a 76-residue protein attached to proteins as an intracellular targeting signal).</text>
        <dbReference type="EC" id="3.4.19.12"/>
    </reaction>
</comment>
<dbReference type="AlphaFoldDB" id="A0AAW1D7C4"/>
<dbReference type="PROSITE" id="PS50957">
    <property type="entry name" value="JOSEPHIN"/>
    <property type="match status" value="1"/>
</dbReference>
<keyword evidence="5" id="KW-0378">Hydrolase</keyword>
<dbReference type="PANTHER" id="PTHR13291:SF0">
    <property type="entry name" value="JOSEPHIN-LIKE PROTEIN"/>
    <property type="match status" value="1"/>
</dbReference>
<protein>
    <recommendedName>
        <fullName evidence="2">ubiquitinyl hydrolase 1</fullName>
        <ecNumber evidence="2">3.4.19.12</ecNumber>
    </recommendedName>
</protein>
<dbReference type="GO" id="GO:0004843">
    <property type="term" value="F:cysteine-type deubiquitinase activity"/>
    <property type="evidence" value="ECO:0007669"/>
    <property type="project" value="UniProtKB-EC"/>
</dbReference>
<evidence type="ECO:0000256" key="6">
    <source>
        <dbReference type="PROSITE-ProRule" id="PRU00331"/>
    </source>
</evidence>
<organism evidence="8 9">
    <name type="scientific">Rhynocoris fuscipes</name>
    <dbReference type="NCBI Taxonomy" id="488301"/>
    <lineage>
        <taxon>Eukaryota</taxon>
        <taxon>Metazoa</taxon>
        <taxon>Ecdysozoa</taxon>
        <taxon>Arthropoda</taxon>
        <taxon>Hexapoda</taxon>
        <taxon>Insecta</taxon>
        <taxon>Pterygota</taxon>
        <taxon>Neoptera</taxon>
        <taxon>Paraneoptera</taxon>
        <taxon>Hemiptera</taxon>
        <taxon>Heteroptera</taxon>
        <taxon>Panheteroptera</taxon>
        <taxon>Cimicomorpha</taxon>
        <taxon>Reduviidae</taxon>
        <taxon>Harpactorinae</taxon>
        <taxon>Harpactorini</taxon>
        <taxon>Rhynocoris</taxon>
    </lineage>
</organism>
<evidence type="ECO:0000256" key="4">
    <source>
        <dbReference type="ARBA" id="ARBA00022786"/>
    </source>
</evidence>
<dbReference type="SMART" id="SM01246">
    <property type="entry name" value="Josephin"/>
    <property type="match status" value="1"/>
</dbReference>